<feature type="transmembrane region" description="Helical" evidence="6">
    <location>
        <begin position="277"/>
        <end position="302"/>
    </location>
</feature>
<name>A0AA45WY24_9CLOT</name>
<keyword evidence="4 6" id="KW-1133">Transmembrane helix</keyword>
<comment type="similarity">
    <text evidence="2">Belongs to the purine-cytosine permease (2.A.39) family.</text>
</comment>
<dbReference type="AlphaFoldDB" id="A0AA45WY24"/>
<dbReference type="Proteomes" id="UP001158066">
    <property type="component" value="Unassembled WGS sequence"/>
</dbReference>
<sequence length="509" mass="55131">MADKLKTQREVNGLFELSDAARKNLEGNLYYNDDLAPTKLEERSWTTYNIASLWVGMSVCIPTYMMASGLMAAGLSWWQAILNIALANLIVLVPMQLNSHAGTKYGIPYPVFARLAFGVKGAHIAAIARAIVAAGWFGIQTWIGGGALDAVIASLSPAWAAWAGSIWISFFIFWALNVWIAYLGPDAIKFMQSWGAPILGVLSVALMVWAITAVNAAGSSVGAILNLPATYAPGTFWRVFLPGLTANIAFWSTLALNIPDFSRYAKTQRDQFMGQLLGLPTTMAAFAFVGVFVTGATVIVYGEALWDPVAVVANINSPLATILGAAGIAIATLTTNIAANVVAPANGISNLNPRKITYGMGALITGFAGVAMMPWRLLATAGAYLFDWLGVYGNFLGPLAGMYVADYYLYRKKVLDLDDLFKGEQSRYWYGNGVNMKAVYTWLISLALPVLGLPRLLGGTNNFFRFFGENGWLVGFILALLIYPALMKNETDSLISEEVEEQITERVKS</sequence>
<dbReference type="PANTHER" id="PTHR30618:SF0">
    <property type="entry name" value="PURINE-URACIL PERMEASE NCS1"/>
    <property type="match status" value="1"/>
</dbReference>
<comment type="caution">
    <text evidence="7">The sequence shown here is derived from an EMBL/GenBank/DDBJ whole genome shotgun (WGS) entry which is preliminary data.</text>
</comment>
<evidence type="ECO:0000256" key="4">
    <source>
        <dbReference type="ARBA" id="ARBA00022989"/>
    </source>
</evidence>
<keyword evidence="5 6" id="KW-0472">Membrane</keyword>
<keyword evidence="8" id="KW-1185">Reference proteome</keyword>
<feature type="transmembrane region" description="Helical" evidence="6">
    <location>
        <begin position="117"/>
        <end position="139"/>
    </location>
</feature>
<gene>
    <name evidence="7" type="ORF">SAMN06296020_11513</name>
</gene>
<evidence type="ECO:0000256" key="6">
    <source>
        <dbReference type="SAM" id="Phobius"/>
    </source>
</evidence>
<dbReference type="InterPro" id="IPR045225">
    <property type="entry name" value="Uracil/uridine/allantoin_perm"/>
</dbReference>
<feature type="transmembrane region" description="Helical" evidence="6">
    <location>
        <begin position="322"/>
        <end position="344"/>
    </location>
</feature>
<keyword evidence="3 6" id="KW-0812">Transmembrane</keyword>
<dbReference type="InterPro" id="IPR001248">
    <property type="entry name" value="Pur-cyt_permease"/>
</dbReference>
<feature type="transmembrane region" description="Helical" evidence="6">
    <location>
        <begin position="194"/>
        <end position="216"/>
    </location>
</feature>
<proteinExistence type="inferred from homology"/>
<dbReference type="RefSeq" id="WP_283410339.1">
    <property type="nucleotide sequence ID" value="NZ_FXUF01000015.1"/>
</dbReference>
<feature type="transmembrane region" description="Helical" evidence="6">
    <location>
        <begin position="463"/>
        <end position="486"/>
    </location>
</feature>
<feature type="transmembrane region" description="Helical" evidence="6">
    <location>
        <begin position="45"/>
        <end position="65"/>
    </location>
</feature>
<evidence type="ECO:0000256" key="5">
    <source>
        <dbReference type="ARBA" id="ARBA00023136"/>
    </source>
</evidence>
<comment type="subcellular location">
    <subcellularLocation>
        <location evidence="1">Membrane</location>
        <topology evidence="1">Multi-pass membrane protein</topology>
    </subcellularLocation>
</comment>
<feature type="transmembrane region" description="Helical" evidence="6">
    <location>
        <begin position="77"/>
        <end position="97"/>
    </location>
</feature>
<evidence type="ECO:0000313" key="8">
    <source>
        <dbReference type="Proteomes" id="UP001158066"/>
    </source>
</evidence>
<evidence type="ECO:0000256" key="1">
    <source>
        <dbReference type="ARBA" id="ARBA00004141"/>
    </source>
</evidence>
<evidence type="ECO:0000256" key="3">
    <source>
        <dbReference type="ARBA" id="ARBA00022692"/>
    </source>
</evidence>
<feature type="transmembrane region" description="Helical" evidence="6">
    <location>
        <begin position="429"/>
        <end position="451"/>
    </location>
</feature>
<reference evidence="7" key="1">
    <citation type="submission" date="2017-05" db="EMBL/GenBank/DDBJ databases">
        <authorList>
            <person name="Varghese N."/>
            <person name="Submissions S."/>
        </authorList>
    </citation>
    <scope>NUCLEOTIDE SEQUENCE</scope>
    <source>
        <strain evidence="7">Su22</strain>
    </source>
</reference>
<feature type="transmembrane region" description="Helical" evidence="6">
    <location>
        <begin position="389"/>
        <end position="409"/>
    </location>
</feature>
<feature type="transmembrane region" description="Helical" evidence="6">
    <location>
        <begin position="356"/>
        <end position="377"/>
    </location>
</feature>
<feature type="transmembrane region" description="Helical" evidence="6">
    <location>
        <begin position="159"/>
        <end position="182"/>
    </location>
</feature>
<protein>
    <submittedName>
        <fullName evidence="7">Nucleobase:cation symporter-1, NCS1 family</fullName>
    </submittedName>
</protein>
<feature type="transmembrane region" description="Helical" evidence="6">
    <location>
        <begin position="236"/>
        <end position="256"/>
    </location>
</feature>
<evidence type="ECO:0000313" key="7">
    <source>
        <dbReference type="EMBL" id="SMP67184.1"/>
    </source>
</evidence>
<dbReference type="Gene3D" id="1.10.4160.10">
    <property type="entry name" value="Hydantoin permease"/>
    <property type="match status" value="1"/>
</dbReference>
<dbReference type="GO" id="GO:0015205">
    <property type="term" value="F:nucleobase transmembrane transporter activity"/>
    <property type="evidence" value="ECO:0007669"/>
    <property type="project" value="TreeGrafter"/>
</dbReference>
<dbReference type="CDD" id="cd11485">
    <property type="entry name" value="SLC-NCS1sbd_YbbW-like"/>
    <property type="match status" value="1"/>
</dbReference>
<dbReference type="Pfam" id="PF02133">
    <property type="entry name" value="Transp_cyt_pur"/>
    <property type="match status" value="1"/>
</dbReference>
<dbReference type="EMBL" id="FXUF01000015">
    <property type="protein sequence ID" value="SMP67184.1"/>
    <property type="molecule type" value="Genomic_DNA"/>
</dbReference>
<dbReference type="GO" id="GO:0005886">
    <property type="term" value="C:plasma membrane"/>
    <property type="evidence" value="ECO:0007669"/>
    <property type="project" value="TreeGrafter"/>
</dbReference>
<dbReference type="PANTHER" id="PTHR30618">
    <property type="entry name" value="NCS1 FAMILY PURINE/PYRIMIDINE TRANSPORTER"/>
    <property type="match status" value="1"/>
</dbReference>
<evidence type="ECO:0000256" key="2">
    <source>
        <dbReference type="ARBA" id="ARBA00008974"/>
    </source>
</evidence>
<accession>A0AA45WY24</accession>
<organism evidence="7 8">
    <name type="scientific">Anoxynatronum buryatiense</name>
    <dbReference type="NCBI Taxonomy" id="489973"/>
    <lineage>
        <taxon>Bacteria</taxon>
        <taxon>Bacillati</taxon>
        <taxon>Bacillota</taxon>
        <taxon>Clostridia</taxon>
        <taxon>Eubacteriales</taxon>
        <taxon>Clostridiaceae</taxon>
        <taxon>Anoxynatronum</taxon>
    </lineage>
</organism>